<evidence type="ECO:0000259" key="6">
    <source>
        <dbReference type="Pfam" id="PF00732"/>
    </source>
</evidence>
<dbReference type="SUPFAM" id="SSF51905">
    <property type="entry name" value="FAD/NAD(P)-binding domain"/>
    <property type="match status" value="1"/>
</dbReference>
<dbReference type="InterPro" id="IPR012132">
    <property type="entry name" value="GMC_OxRdtase"/>
</dbReference>
<evidence type="ECO:0000256" key="5">
    <source>
        <dbReference type="SAM" id="SignalP"/>
    </source>
</evidence>
<evidence type="ECO:0000256" key="4">
    <source>
        <dbReference type="PIRSR" id="PIRSR000137-2"/>
    </source>
</evidence>
<organism evidence="8 9">
    <name type="scientific">Knufia fluminis</name>
    <dbReference type="NCBI Taxonomy" id="191047"/>
    <lineage>
        <taxon>Eukaryota</taxon>
        <taxon>Fungi</taxon>
        <taxon>Dikarya</taxon>
        <taxon>Ascomycota</taxon>
        <taxon>Pezizomycotina</taxon>
        <taxon>Eurotiomycetes</taxon>
        <taxon>Chaetothyriomycetidae</taxon>
        <taxon>Chaetothyriales</taxon>
        <taxon>Trichomeriaceae</taxon>
        <taxon>Knufia</taxon>
    </lineage>
</organism>
<dbReference type="SUPFAM" id="SSF54373">
    <property type="entry name" value="FAD-linked reductases, C-terminal domain"/>
    <property type="match status" value="1"/>
</dbReference>
<dbReference type="InterPro" id="IPR000172">
    <property type="entry name" value="GMC_OxRdtase_N"/>
</dbReference>
<evidence type="ECO:0000256" key="3">
    <source>
        <dbReference type="PIRSR" id="PIRSR000137-1"/>
    </source>
</evidence>
<keyword evidence="4" id="KW-0285">Flavoprotein</keyword>
<keyword evidence="4" id="KW-0274">FAD</keyword>
<gene>
    <name evidence="8" type="ORF">OHC33_002853</name>
</gene>
<dbReference type="GO" id="GO:0050660">
    <property type="term" value="F:flavin adenine dinucleotide binding"/>
    <property type="evidence" value="ECO:0007669"/>
    <property type="project" value="InterPro"/>
</dbReference>
<feature type="active site" description="Proton donor" evidence="3">
    <location>
        <position position="553"/>
    </location>
</feature>
<dbReference type="PANTHER" id="PTHR11552">
    <property type="entry name" value="GLUCOSE-METHANOL-CHOLINE GMC OXIDOREDUCTASE"/>
    <property type="match status" value="1"/>
</dbReference>
<feature type="domain" description="Glucose-methanol-choline oxidoreductase C-terminal" evidence="7">
    <location>
        <begin position="472"/>
        <end position="606"/>
    </location>
</feature>
<dbReference type="Pfam" id="PF05199">
    <property type="entry name" value="GMC_oxred_C"/>
    <property type="match status" value="1"/>
</dbReference>
<keyword evidence="5" id="KW-0732">Signal</keyword>
<evidence type="ECO:0000259" key="7">
    <source>
        <dbReference type="Pfam" id="PF05199"/>
    </source>
</evidence>
<evidence type="ECO:0000313" key="9">
    <source>
        <dbReference type="Proteomes" id="UP001316803"/>
    </source>
</evidence>
<accession>A0AAN8EQF6</accession>
<dbReference type="InterPro" id="IPR036188">
    <property type="entry name" value="FAD/NAD-bd_sf"/>
</dbReference>
<feature type="chain" id="PRO_5042963665" description="GMC oxidoreductase" evidence="5">
    <location>
        <begin position="17"/>
        <end position="616"/>
    </location>
</feature>
<feature type="active site" description="Proton acceptor" evidence="3">
    <location>
        <position position="597"/>
    </location>
</feature>
<comment type="similarity">
    <text evidence="1">Belongs to the GMC oxidoreductase family.</text>
</comment>
<comment type="caution">
    <text evidence="8">The sequence shown here is derived from an EMBL/GenBank/DDBJ whole genome shotgun (WGS) entry which is preliminary data.</text>
</comment>
<dbReference type="InterPro" id="IPR007867">
    <property type="entry name" value="GMC_OxRtase_C"/>
</dbReference>
<evidence type="ECO:0000256" key="2">
    <source>
        <dbReference type="ARBA" id="ARBA00023180"/>
    </source>
</evidence>
<dbReference type="PANTHER" id="PTHR11552:SF138">
    <property type="entry name" value="DEHYDROGENASE PKFF-RELATED"/>
    <property type="match status" value="1"/>
</dbReference>
<dbReference type="GO" id="GO:0044550">
    <property type="term" value="P:secondary metabolite biosynthetic process"/>
    <property type="evidence" value="ECO:0007669"/>
    <property type="project" value="TreeGrafter"/>
</dbReference>
<evidence type="ECO:0008006" key="10">
    <source>
        <dbReference type="Google" id="ProtNLM"/>
    </source>
</evidence>
<dbReference type="Proteomes" id="UP001316803">
    <property type="component" value="Unassembled WGS sequence"/>
</dbReference>
<dbReference type="Gene3D" id="3.30.560.10">
    <property type="entry name" value="Glucose Oxidase, domain 3"/>
    <property type="match status" value="1"/>
</dbReference>
<feature type="binding site" evidence="4">
    <location>
        <begin position="598"/>
        <end position="599"/>
    </location>
    <ligand>
        <name>FAD</name>
        <dbReference type="ChEBI" id="CHEBI:57692"/>
    </ligand>
</feature>
<evidence type="ECO:0000256" key="1">
    <source>
        <dbReference type="ARBA" id="ARBA00010790"/>
    </source>
</evidence>
<keyword evidence="2" id="KW-0325">Glycoprotein</keyword>
<dbReference type="PIRSF" id="PIRSF000137">
    <property type="entry name" value="Alcohol_oxidase"/>
    <property type="match status" value="1"/>
</dbReference>
<dbReference type="EMBL" id="JAKLMC020000005">
    <property type="protein sequence ID" value="KAK5956277.1"/>
    <property type="molecule type" value="Genomic_DNA"/>
</dbReference>
<proteinExistence type="inferred from homology"/>
<evidence type="ECO:0000313" key="8">
    <source>
        <dbReference type="EMBL" id="KAK5956277.1"/>
    </source>
</evidence>
<feature type="domain" description="Glucose-methanol-choline oxidoreductase N-terminal" evidence="6">
    <location>
        <begin position="42"/>
        <end position="360"/>
    </location>
</feature>
<dbReference type="AlphaFoldDB" id="A0AAN8EQF6"/>
<sequence>MKSVQCILAFASLALSVPILTEVQLPTLLGNSFGVPGVNTTYDYVVVGGGTAGLTIAARLAQNNSVAVVEAGGFYQIDNGNGSTIPALCVTQYVGADPSDTQPLIDWGFVTTPQAGAANRSLHYARGKTLGGSSARNYLAYHRPTVESMDRWATEVGDDSYGWDNVLPFYKKSPHLTLLNTDLRPSNSSVQYDPTAFDNSAGGPLQVSWPNYADAINTWAELGLGAVGVPPNPENFNSGNLTGSAWNPSTLNADSQERETSQTSFLAQAIRQTDIKVYKQSLAKQIIFDSSKTATGVRIDTMGQEYTLTATKEVVLSAGVFQSPQLLMVSGVGPRATLEQFNIPVLSDLPGVGQNMWDHIKFGPAYRVNVLTSSESLNNPVYAELTAQEYLQNRTGPLTVPPGMIAWEKLSSNPAVNWSRSTLDALAEFPFDWPEMEYLIENGFAGDNQNYMMADPKDGYNYATVSAALVAPLSRGNVSIESSDMADAPIINPNWLTHPADIDVAVAAFKRVRQVFENMSNVTIGEEYYPGLNVSTDAEITQFIRQTVIQLYHAAGTCKMGPKNDSMAVVDTESRVYGVQSLRVVDASAFPFLPPGHPQSTVYMLAEKITENMNRR</sequence>
<dbReference type="GO" id="GO:0016614">
    <property type="term" value="F:oxidoreductase activity, acting on CH-OH group of donors"/>
    <property type="evidence" value="ECO:0007669"/>
    <property type="project" value="InterPro"/>
</dbReference>
<name>A0AAN8EQF6_9EURO</name>
<reference evidence="8 9" key="1">
    <citation type="submission" date="2022-12" db="EMBL/GenBank/DDBJ databases">
        <title>Genomic features and morphological characterization of a novel Knufia sp. strain isolated from spacecraft assembly facility.</title>
        <authorList>
            <person name="Teixeira M."/>
            <person name="Chander A.M."/>
            <person name="Stajich J.E."/>
            <person name="Venkateswaran K."/>
        </authorList>
    </citation>
    <scope>NUCLEOTIDE SEQUENCE [LARGE SCALE GENOMIC DNA]</scope>
    <source>
        <strain evidence="8 9">FJI-L2-BK-P2</strain>
    </source>
</reference>
<keyword evidence="9" id="KW-1185">Reference proteome</keyword>
<protein>
    <recommendedName>
        <fullName evidence="10">GMC oxidoreductase</fullName>
    </recommendedName>
</protein>
<feature type="signal peptide" evidence="5">
    <location>
        <begin position="1"/>
        <end position="16"/>
    </location>
</feature>
<dbReference type="Pfam" id="PF00732">
    <property type="entry name" value="GMC_oxred_N"/>
    <property type="match status" value="1"/>
</dbReference>
<comment type="cofactor">
    <cofactor evidence="4">
        <name>FAD</name>
        <dbReference type="ChEBI" id="CHEBI:57692"/>
    </cofactor>
</comment>
<dbReference type="Gene3D" id="3.50.50.60">
    <property type="entry name" value="FAD/NAD(P)-binding domain"/>
    <property type="match status" value="1"/>
</dbReference>